<gene>
    <name evidence="1" type="ORF">CLV80_107165</name>
</gene>
<name>A0A2T0VY08_9RHOB</name>
<reference evidence="1 2" key="1">
    <citation type="submission" date="2018-03" db="EMBL/GenBank/DDBJ databases">
        <title>Genomic Encyclopedia of Archaeal and Bacterial Type Strains, Phase II (KMG-II): from individual species to whole genera.</title>
        <authorList>
            <person name="Goeker M."/>
        </authorList>
    </citation>
    <scope>NUCLEOTIDE SEQUENCE [LARGE SCALE GENOMIC DNA]</scope>
    <source>
        <strain evidence="1 2">DSM 101533</strain>
    </source>
</reference>
<evidence type="ECO:0000313" key="1">
    <source>
        <dbReference type="EMBL" id="PRY76988.1"/>
    </source>
</evidence>
<protein>
    <submittedName>
        <fullName evidence="1">Uncharacterized protein</fullName>
    </submittedName>
</protein>
<keyword evidence="2" id="KW-1185">Reference proteome</keyword>
<evidence type="ECO:0000313" key="2">
    <source>
        <dbReference type="Proteomes" id="UP000238007"/>
    </source>
</evidence>
<accession>A0A2T0VY08</accession>
<proteinExistence type="predicted"/>
<organism evidence="1 2">
    <name type="scientific">Yoonia maritima</name>
    <dbReference type="NCBI Taxonomy" id="1435347"/>
    <lineage>
        <taxon>Bacteria</taxon>
        <taxon>Pseudomonadati</taxon>
        <taxon>Pseudomonadota</taxon>
        <taxon>Alphaproteobacteria</taxon>
        <taxon>Rhodobacterales</taxon>
        <taxon>Paracoccaceae</taxon>
        <taxon>Yoonia</taxon>
    </lineage>
</organism>
<dbReference type="Proteomes" id="UP000238007">
    <property type="component" value="Unassembled WGS sequence"/>
</dbReference>
<comment type="caution">
    <text evidence="1">The sequence shown here is derived from an EMBL/GenBank/DDBJ whole genome shotgun (WGS) entry which is preliminary data.</text>
</comment>
<sequence length="52" mass="5867">MGMLRMPYRTCVQLSPLGAQVPYIVATTARLQGFTFDWFPAKVTRIEFNAGD</sequence>
<dbReference type="EMBL" id="PVTP01000007">
    <property type="protein sequence ID" value="PRY76988.1"/>
    <property type="molecule type" value="Genomic_DNA"/>
</dbReference>
<dbReference type="AlphaFoldDB" id="A0A2T0VY08"/>